<feature type="compositionally biased region" description="Low complexity" evidence="1">
    <location>
        <begin position="117"/>
        <end position="126"/>
    </location>
</feature>
<feature type="region of interest" description="Disordered" evidence="1">
    <location>
        <begin position="115"/>
        <end position="153"/>
    </location>
</feature>
<feature type="compositionally biased region" description="Low complexity" evidence="1">
    <location>
        <begin position="22"/>
        <end position="37"/>
    </location>
</feature>
<keyword evidence="2" id="KW-0472">Membrane</keyword>
<evidence type="ECO:0000313" key="4">
    <source>
        <dbReference type="Proteomes" id="UP000198348"/>
    </source>
</evidence>
<feature type="region of interest" description="Disordered" evidence="1">
    <location>
        <begin position="1"/>
        <end position="44"/>
    </location>
</feature>
<dbReference type="Proteomes" id="UP000198348">
    <property type="component" value="Unassembled WGS sequence"/>
</dbReference>
<evidence type="ECO:0000256" key="2">
    <source>
        <dbReference type="SAM" id="Phobius"/>
    </source>
</evidence>
<evidence type="ECO:0000256" key="1">
    <source>
        <dbReference type="SAM" id="MobiDB-lite"/>
    </source>
</evidence>
<evidence type="ECO:0000313" key="3">
    <source>
        <dbReference type="EMBL" id="SNR87411.1"/>
    </source>
</evidence>
<dbReference type="AlphaFoldDB" id="A0A238ZWP4"/>
<name>A0A238ZWP4_9PSEU</name>
<protein>
    <submittedName>
        <fullName evidence="3">Uncharacterized protein</fullName>
    </submittedName>
</protein>
<feature type="compositionally biased region" description="Gly residues" evidence="1">
    <location>
        <begin position="144"/>
        <end position="153"/>
    </location>
</feature>
<reference evidence="3 4" key="1">
    <citation type="submission" date="2017-06" db="EMBL/GenBank/DDBJ databases">
        <authorList>
            <person name="Kim H.J."/>
            <person name="Triplett B.A."/>
        </authorList>
    </citation>
    <scope>NUCLEOTIDE SEQUENCE [LARGE SCALE GENOMIC DNA]</scope>
    <source>
        <strain evidence="3 4">DSM 45207</strain>
    </source>
</reference>
<keyword evidence="4" id="KW-1185">Reference proteome</keyword>
<gene>
    <name evidence="3" type="ORF">SAMN06265360_12633</name>
</gene>
<sequence length="153" mass="15886">MSKHTNTSDTHDETQDKTQGVPAAAGRAATPAGIPAPRRGEAVPWQDLLAGEQRALTGEATRMDRAVTWLGWHVPELAVLAVPTALAVLVSPWWVVVSVLGVALWVARSARLRARARPTTATTETGEASEPEADADAGAAADGAGEGCGEWSA</sequence>
<accession>A0A238ZWP4</accession>
<proteinExistence type="predicted"/>
<keyword evidence="2" id="KW-0812">Transmembrane</keyword>
<dbReference type="EMBL" id="FZNW01000026">
    <property type="protein sequence ID" value="SNR87411.1"/>
    <property type="molecule type" value="Genomic_DNA"/>
</dbReference>
<dbReference type="RefSeq" id="WP_089303193.1">
    <property type="nucleotide sequence ID" value="NZ_FZNW01000026.1"/>
</dbReference>
<organism evidence="3 4">
    <name type="scientific">Haloechinothrix alba</name>
    <dbReference type="NCBI Taxonomy" id="664784"/>
    <lineage>
        <taxon>Bacteria</taxon>
        <taxon>Bacillati</taxon>
        <taxon>Actinomycetota</taxon>
        <taxon>Actinomycetes</taxon>
        <taxon>Pseudonocardiales</taxon>
        <taxon>Pseudonocardiaceae</taxon>
        <taxon>Haloechinothrix</taxon>
    </lineage>
</organism>
<keyword evidence="2" id="KW-1133">Transmembrane helix</keyword>
<feature type="transmembrane region" description="Helical" evidence="2">
    <location>
        <begin position="77"/>
        <end position="107"/>
    </location>
</feature>